<protein>
    <submittedName>
        <fullName evidence="2">Uncharacterized protein</fullName>
    </submittedName>
</protein>
<keyword evidence="3" id="KW-1185">Reference proteome</keyword>
<sequence length="296" mass="33853">MDDAIPTFYSIRAWMQTQQTSAARMRGLQSVHRRMRRRRHHRHLPQYWLVLNLLERERSRQHQHQQRHRRSQPTAAATPPHAPMVTAAAGTRAHDPQQQQHVPQGVRTPLLPSPLPFQQQYHGAMSPSGYPGLAPVYEQMMMMTTMTPLAPTVQPLQMYQSFPQQRAQQQQQQQQPATHRFCHYCHQYHHHHHYHFHHQVVDGGQHVVGLRLPLLQGHIAHPPLGERQQQRVQGEMLRTHPHVRRNAAGEQHVFPAQHMMLASPPPPPPPPPPPRRADNSGGDGGSGSGAAQDGEW</sequence>
<feature type="compositionally biased region" description="Pro residues" evidence="1">
    <location>
        <begin position="263"/>
        <end position="274"/>
    </location>
</feature>
<dbReference type="Proteomes" id="UP000007799">
    <property type="component" value="Unassembled WGS sequence"/>
</dbReference>
<reference evidence="2" key="1">
    <citation type="submission" date="2009-08" db="EMBL/GenBank/DDBJ databases">
        <title>Annotation of Salpingoeca rosetta.</title>
        <authorList>
            <consortium name="The Broad Institute Genome Sequencing Platform"/>
            <person name="Russ C."/>
            <person name="Cuomo C."/>
            <person name="Burger G."/>
            <person name="Gray M.W."/>
            <person name="Holland P.W.H."/>
            <person name="King N."/>
            <person name="Lang F.B.F."/>
            <person name="Roger A.J."/>
            <person name="Ruiz-Trillo I."/>
            <person name="Young S.K."/>
            <person name="Zeng Q."/>
            <person name="Gargeya S."/>
            <person name="Alvarado L."/>
            <person name="Berlin A."/>
            <person name="Chapman S.B."/>
            <person name="Chen Z."/>
            <person name="Freedman E."/>
            <person name="Gellesch M."/>
            <person name="Goldberg J."/>
            <person name="Griggs A."/>
            <person name="Gujja S."/>
            <person name="Heilman E."/>
            <person name="Heiman D."/>
            <person name="Howarth C."/>
            <person name="Mehta T."/>
            <person name="Neiman D."/>
            <person name="Pearson M."/>
            <person name="Roberts A."/>
            <person name="Saif S."/>
            <person name="Shea T."/>
            <person name="Shenoy N."/>
            <person name="Sisk P."/>
            <person name="Stolte C."/>
            <person name="Sykes S."/>
            <person name="White J."/>
            <person name="Yandava C."/>
            <person name="Haas B."/>
            <person name="Nusbaum C."/>
            <person name="Birren B."/>
        </authorList>
    </citation>
    <scope>NUCLEOTIDE SEQUENCE [LARGE SCALE GENOMIC DNA]</scope>
    <source>
        <strain evidence="2">ATCC 50818</strain>
    </source>
</reference>
<dbReference type="AlphaFoldDB" id="F2UR16"/>
<evidence type="ECO:0000256" key="1">
    <source>
        <dbReference type="SAM" id="MobiDB-lite"/>
    </source>
</evidence>
<accession>F2UR16</accession>
<dbReference type="GeneID" id="16068925"/>
<dbReference type="EMBL" id="GL832990">
    <property type="protein sequence ID" value="EGD80071.1"/>
    <property type="molecule type" value="Genomic_DNA"/>
</dbReference>
<proteinExistence type="predicted"/>
<evidence type="ECO:0000313" key="2">
    <source>
        <dbReference type="EMBL" id="EGD80071.1"/>
    </source>
</evidence>
<dbReference type="RefSeq" id="XP_004988396.1">
    <property type="nucleotide sequence ID" value="XM_004988339.1"/>
</dbReference>
<feature type="compositionally biased region" description="Basic residues" evidence="1">
    <location>
        <begin position="61"/>
        <end position="71"/>
    </location>
</feature>
<dbReference type="InParanoid" id="F2UR16"/>
<feature type="region of interest" description="Disordered" evidence="1">
    <location>
        <begin position="258"/>
        <end position="296"/>
    </location>
</feature>
<dbReference type="KEGG" id="sre:PTSG_10345"/>
<feature type="compositionally biased region" description="Low complexity" evidence="1">
    <location>
        <begin position="72"/>
        <end position="89"/>
    </location>
</feature>
<gene>
    <name evidence="2" type="ORF">PTSG_10345</name>
</gene>
<feature type="region of interest" description="Disordered" evidence="1">
    <location>
        <begin position="59"/>
        <end position="108"/>
    </location>
</feature>
<organism evidence="3">
    <name type="scientific">Salpingoeca rosetta (strain ATCC 50818 / BSB-021)</name>
    <dbReference type="NCBI Taxonomy" id="946362"/>
    <lineage>
        <taxon>Eukaryota</taxon>
        <taxon>Choanoflagellata</taxon>
        <taxon>Craspedida</taxon>
        <taxon>Salpingoecidae</taxon>
        <taxon>Salpingoeca</taxon>
    </lineage>
</organism>
<evidence type="ECO:0000313" key="3">
    <source>
        <dbReference type="Proteomes" id="UP000007799"/>
    </source>
</evidence>
<name>F2UR16_SALR5</name>